<dbReference type="AlphaFoldDB" id="A0A8R7TU13"/>
<feature type="compositionally biased region" description="Basic residues" evidence="1">
    <location>
        <begin position="197"/>
        <end position="221"/>
    </location>
</feature>
<feature type="compositionally biased region" description="Basic and acidic residues" evidence="1">
    <location>
        <begin position="33"/>
        <end position="46"/>
    </location>
</feature>
<feature type="region of interest" description="Disordered" evidence="1">
    <location>
        <begin position="197"/>
        <end position="297"/>
    </location>
</feature>
<feature type="compositionally biased region" description="Basic residues" evidence="1">
    <location>
        <begin position="47"/>
        <end position="76"/>
    </location>
</feature>
<protein>
    <submittedName>
        <fullName evidence="2">Uncharacterized protein</fullName>
    </submittedName>
</protein>
<feature type="compositionally biased region" description="Basic residues" evidence="1">
    <location>
        <begin position="273"/>
        <end position="292"/>
    </location>
</feature>
<name>A0A8R7TU13_TRIUA</name>
<proteinExistence type="predicted"/>
<evidence type="ECO:0000313" key="3">
    <source>
        <dbReference type="Proteomes" id="UP000015106"/>
    </source>
</evidence>
<keyword evidence="3" id="KW-1185">Reference proteome</keyword>
<dbReference type="Gramene" id="TuG1812G0300001840.01.T02">
    <property type="protein sequence ID" value="TuG1812G0300001840.01.T02"/>
    <property type="gene ID" value="TuG1812G0300001840.01"/>
</dbReference>
<feature type="region of interest" description="Disordered" evidence="1">
    <location>
        <begin position="1"/>
        <end position="109"/>
    </location>
</feature>
<gene>
    <name evidence="2" type="primary">LOC125543417</name>
</gene>
<reference evidence="2" key="3">
    <citation type="submission" date="2022-06" db="UniProtKB">
        <authorList>
            <consortium name="EnsemblPlants"/>
        </authorList>
    </citation>
    <scope>IDENTIFICATION</scope>
</reference>
<dbReference type="Proteomes" id="UP000015106">
    <property type="component" value="Chromosome 3"/>
</dbReference>
<feature type="compositionally biased region" description="Basic residues" evidence="1">
    <location>
        <begin position="255"/>
        <end position="265"/>
    </location>
</feature>
<organism evidence="2 3">
    <name type="scientific">Triticum urartu</name>
    <name type="common">Red wild einkorn</name>
    <name type="synonym">Crithodium urartu</name>
    <dbReference type="NCBI Taxonomy" id="4572"/>
    <lineage>
        <taxon>Eukaryota</taxon>
        <taxon>Viridiplantae</taxon>
        <taxon>Streptophyta</taxon>
        <taxon>Embryophyta</taxon>
        <taxon>Tracheophyta</taxon>
        <taxon>Spermatophyta</taxon>
        <taxon>Magnoliopsida</taxon>
        <taxon>Liliopsida</taxon>
        <taxon>Poales</taxon>
        <taxon>Poaceae</taxon>
        <taxon>BOP clade</taxon>
        <taxon>Pooideae</taxon>
        <taxon>Triticodae</taxon>
        <taxon>Triticeae</taxon>
        <taxon>Triticinae</taxon>
        <taxon>Triticum</taxon>
    </lineage>
</organism>
<reference evidence="3" key="1">
    <citation type="journal article" date="2013" name="Nature">
        <title>Draft genome of the wheat A-genome progenitor Triticum urartu.</title>
        <authorList>
            <person name="Ling H.Q."/>
            <person name="Zhao S."/>
            <person name="Liu D."/>
            <person name="Wang J."/>
            <person name="Sun H."/>
            <person name="Zhang C."/>
            <person name="Fan H."/>
            <person name="Li D."/>
            <person name="Dong L."/>
            <person name="Tao Y."/>
            <person name="Gao C."/>
            <person name="Wu H."/>
            <person name="Li Y."/>
            <person name="Cui Y."/>
            <person name="Guo X."/>
            <person name="Zheng S."/>
            <person name="Wang B."/>
            <person name="Yu K."/>
            <person name="Liang Q."/>
            <person name="Yang W."/>
            <person name="Lou X."/>
            <person name="Chen J."/>
            <person name="Feng M."/>
            <person name="Jian J."/>
            <person name="Zhang X."/>
            <person name="Luo G."/>
            <person name="Jiang Y."/>
            <person name="Liu J."/>
            <person name="Wang Z."/>
            <person name="Sha Y."/>
            <person name="Zhang B."/>
            <person name="Wu H."/>
            <person name="Tang D."/>
            <person name="Shen Q."/>
            <person name="Xue P."/>
            <person name="Zou S."/>
            <person name="Wang X."/>
            <person name="Liu X."/>
            <person name="Wang F."/>
            <person name="Yang Y."/>
            <person name="An X."/>
            <person name="Dong Z."/>
            <person name="Zhang K."/>
            <person name="Zhang X."/>
            <person name="Luo M.C."/>
            <person name="Dvorak J."/>
            <person name="Tong Y."/>
            <person name="Wang J."/>
            <person name="Yang H."/>
            <person name="Li Z."/>
            <person name="Wang D."/>
            <person name="Zhang A."/>
            <person name="Wang J."/>
        </authorList>
    </citation>
    <scope>NUCLEOTIDE SEQUENCE</scope>
    <source>
        <strain evidence="3">cv. G1812</strain>
    </source>
</reference>
<evidence type="ECO:0000256" key="1">
    <source>
        <dbReference type="SAM" id="MobiDB-lite"/>
    </source>
</evidence>
<reference evidence="2" key="2">
    <citation type="submission" date="2018-03" db="EMBL/GenBank/DDBJ databases">
        <title>The Triticum urartu genome reveals the dynamic nature of wheat genome evolution.</title>
        <authorList>
            <person name="Ling H."/>
            <person name="Ma B."/>
            <person name="Shi X."/>
            <person name="Liu H."/>
            <person name="Dong L."/>
            <person name="Sun H."/>
            <person name="Cao Y."/>
            <person name="Gao Q."/>
            <person name="Zheng S."/>
            <person name="Li Y."/>
            <person name="Yu Y."/>
            <person name="Du H."/>
            <person name="Qi M."/>
            <person name="Li Y."/>
            <person name="Yu H."/>
            <person name="Cui Y."/>
            <person name="Wang N."/>
            <person name="Chen C."/>
            <person name="Wu H."/>
            <person name="Zhao Y."/>
            <person name="Zhang J."/>
            <person name="Li Y."/>
            <person name="Zhou W."/>
            <person name="Zhang B."/>
            <person name="Hu W."/>
            <person name="Eijk M."/>
            <person name="Tang J."/>
            <person name="Witsenboer H."/>
            <person name="Zhao S."/>
            <person name="Li Z."/>
            <person name="Zhang A."/>
            <person name="Wang D."/>
            <person name="Liang C."/>
        </authorList>
    </citation>
    <scope>NUCLEOTIDE SEQUENCE [LARGE SCALE GENOMIC DNA]</scope>
    <source>
        <strain evidence="2">cv. G1812</strain>
    </source>
</reference>
<sequence length="345" mass="38451">MAVHLGARTGPAEAAREMEVHGGAVPGHVLELLGRDHPGPGHDGPPHRRPHGPPRPRRLRHGHAPRRPPLRARHAPRPLPALRGAGQGGYPVPARHAAQHPRADDGGVRLPEGLHPVLAQLRPRRLPALLQRLPRPGLLRRRHPVRLRAVPPRRARRDHVGAHEAAAVRHHEERQLPAQRAVHHGRGGARRVRVRVGGRAGVRRRGPHGERRLRHPGRRARAPGVRQDPQRVHRQADAGAGAEARRGRPTQGRQHPAHHRRRRQALRGDGLRRQRPARAAHRRVGRPAHRRREGGEAYAGVVRSALGGHEVRAGQGRRSIQVMQGRGMLERWRVHAHGHDRSCTR</sequence>
<accession>A0A8R7TU13</accession>
<dbReference type="EnsemblPlants" id="TuG1812G0300001840.01.T02">
    <property type="protein sequence ID" value="TuG1812G0300001840.01.T02"/>
    <property type="gene ID" value="TuG1812G0300001840.01"/>
</dbReference>
<evidence type="ECO:0000313" key="2">
    <source>
        <dbReference type="EnsemblPlants" id="TuG1812G0300001840.01.T02"/>
    </source>
</evidence>